<evidence type="ECO:0000313" key="1">
    <source>
        <dbReference type="Ensembl" id="ENSPREP00000026688.1"/>
    </source>
</evidence>
<dbReference type="Proteomes" id="UP000242638">
    <property type="component" value="Unassembled WGS sequence"/>
</dbReference>
<dbReference type="Bgee" id="ENSPREG00000018019">
    <property type="expression patterns" value="Expressed in caudal fin"/>
</dbReference>
<dbReference type="PANTHER" id="PTHR14187:SF5">
    <property type="entry name" value="HEAT SHOCK 70 KDA PROTEIN 12A"/>
    <property type="match status" value="1"/>
</dbReference>
<dbReference type="CDD" id="cd10229">
    <property type="entry name" value="ASKHA_NBD_HSP70_HSPA12"/>
    <property type="match status" value="1"/>
</dbReference>
<dbReference type="PANTHER" id="PTHR14187">
    <property type="entry name" value="ALPHA KINASE/ELONGATION FACTOR 2 KINASE"/>
    <property type="match status" value="1"/>
</dbReference>
<dbReference type="Ensembl" id="ENSPRET00000026967.1">
    <property type="protein sequence ID" value="ENSPREP00000026688.1"/>
    <property type="gene ID" value="ENSPREG00000018019.1"/>
</dbReference>
<evidence type="ECO:0000313" key="2">
    <source>
        <dbReference type="Proteomes" id="UP000242638"/>
    </source>
</evidence>
<reference evidence="1" key="3">
    <citation type="submission" date="2025-09" db="UniProtKB">
        <authorList>
            <consortium name="Ensembl"/>
        </authorList>
    </citation>
    <scope>IDENTIFICATION</scope>
    <source>
        <strain evidence="1">Guanapo</strain>
    </source>
</reference>
<accession>A0A3P9PYK9</accession>
<name>A0A3P9PYK9_POERE</name>
<sequence length="606" mass="69500">MTPHTHLLLPAFPSLPPLIPSSLPPSLRSASTMGDCCIIAIKIGPTHTEYVYNITSSEEEIDPCLRWWGKEVGLDSPTTPTCILFDEHEQFISFGYEAKQSHLSISGQEARNMFFFDCFKFLYRNNLIIKSVNGKEMKALKVFTEALRFLKDDVLKTINKNTEGMKFTASDFTWVLTVPDSCDPSAKPFMRKAATQAGIGTDGNEYNLVIAQESEAALAWCMKLPAEGFITETRISLHDLRSPEDQHIVIINVDFVLITFSVVTDENIDIAVYEVLKGKMLKELHRSSVNDLGEKSVDRKYKEFLREIFTEGVWDEYEMNYPSEVQKMMYEFSRSKEVDENIQFCCPFNLSSLACKHQDIENFFEGVEGASWDVGSIKISRNKLRSFFAQSLQGITHNVREIFNKGFNIGCILLVGEYAACQVLRRHITDEFIDYCKVLCPFRPRDSVLKGAVELGKHQTLLQFQKSAFTYGIGVSDRFDELKHIKERKFTNKDGEWCGGLFIKLIEVGEHVVLNKTMEFTFYPVEADQTMMNFYFYRTLKKIPKYVTEEGVEQIGCLCLNSPNTEYRRSREVKLMITFDCREMKIKAKDLTSESKSSTKFDFECK</sequence>
<reference evidence="2" key="1">
    <citation type="submission" date="2013-11" db="EMBL/GenBank/DDBJ databases">
        <title>The genomic landscape of the Guanapo guppy.</title>
        <authorList>
            <person name="Kuenstner A."/>
            <person name="Dreyer C."/>
        </authorList>
    </citation>
    <scope>NUCLEOTIDE SEQUENCE</scope>
    <source>
        <strain evidence="2">Guanapo</strain>
    </source>
</reference>
<organism evidence="1 2">
    <name type="scientific">Poecilia reticulata</name>
    <name type="common">Guppy</name>
    <name type="synonym">Acanthophacelus reticulatus</name>
    <dbReference type="NCBI Taxonomy" id="8081"/>
    <lineage>
        <taxon>Eukaryota</taxon>
        <taxon>Metazoa</taxon>
        <taxon>Chordata</taxon>
        <taxon>Craniata</taxon>
        <taxon>Vertebrata</taxon>
        <taxon>Euteleostomi</taxon>
        <taxon>Actinopterygii</taxon>
        <taxon>Neopterygii</taxon>
        <taxon>Teleostei</taxon>
        <taxon>Neoteleostei</taxon>
        <taxon>Acanthomorphata</taxon>
        <taxon>Ovalentaria</taxon>
        <taxon>Atherinomorphae</taxon>
        <taxon>Cyprinodontiformes</taxon>
        <taxon>Poeciliidae</taxon>
        <taxon>Poeciliinae</taxon>
        <taxon>Poecilia</taxon>
    </lineage>
</organism>
<dbReference type="SUPFAM" id="SSF53067">
    <property type="entry name" value="Actin-like ATPase domain"/>
    <property type="match status" value="1"/>
</dbReference>
<dbReference type="STRING" id="8081.ENSPREP00000026688"/>
<proteinExistence type="predicted"/>
<dbReference type="OMA" id="XTPHTHL"/>
<keyword evidence="2" id="KW-1185">Reference proteome</keyword>
<dbReference type="Gene3D" id="3.30.420.40">
    <property type="match status" value="1"/>
</dbReference>
<dbReference type="InterPro" id="IPR043129">
    <property type="entry name" value="ATPase_NBD"/>
</dbReference>
<reference evidence="1" key="2">
    <citation type="submission" date="2025-08" db="UniProtKB">
        <authorList>
            <consortium name="Ensembl"/>
        </authorList>
    </citation>
    <scope>IDENTIFICATION</scope>
    <source>
        <strain evidence="1">Guanapo</strain>
    </source>
</reference>
<protein>
    <submittedName>
        <fullName evidence="1">Heat shock 70 kDa protein 12A-like</fullName>
    </submittedName>
</protein>
<dbReference type="GeneTree" id="ENSGT00940000154551"/>